<dbReference type="SMART" id="SM00116">
    <property type="entry name" value="CBS"/>
    <property type="match status" value="2"/>
</dbReference>
<comment type="subcellular location">
    <subcellularLocation>
        <location evidence="9">Cell membrane</location>
        <topology evidence="9">Multi-pass membrane protein</topology>
    </subcellularLocation>
    <subcellularLocation>
        <location evidence="1">Membrane</location>
        <topology evidence="1">Multi-pass membrane protein</topology>
    </subcellularLocation>
</comment>
<dbReference type="GO" id="GO:0015095">
    <property type="term" value="F:magnesium ion transmembrane transporter activity"/>
    <property type="evidence" value="ECO:0007669"/>
    <property type="project" value="UniProtKB-UniRule"/>
</dbReference>
<dbReference type="NCBIfam" id="TIGR00400">
    <property type="entry name" value="mgtE"/>
    <property type="match status" value="1"/>
</dbReference>
<keyword evidence="7 9" id="KW-0472">Membrane</keyword>
<feature type="domain" description="CBS" evidence="11">
    <location>
        <begin position="147"/>
        <end position="210"/>
    </location>
</feature>
<organism evidence="12 13">
    <name type="scientific">Ancylobacter mangrovi</name>
    <dbReference type="NCBI Taxonomy" id="2972472"/>
    <lineage>
        <taxon>Bacteria</taxon>
        <taxon>Pseudomonadati</taxon>
        <taxon>Pseudomonadota</taxon>
        <taxon>Alphaproteobacteria</taxon>
        <taxon>Hyphomicrobiales</taxon>
        <taxon>Xanthobacteraceae</taxon>
        <taxon>Ancylobacter</taxon>
    </lineage>
</organism>
<keyword evidence="6 9" id="KW-1133">Transmembrane helix</keyword>
<dbReference type="RefSeq" id="WP_258731079.1">
    <property type="nucleotide sequence ID" value="NZ_JANTHZ010000001.1"/>
</dbReference>
<keyword evidence="8" id="KW-0129">CBS domain</keyword>
<dbReference type="PROSITE" id="PS51371">
    <property type="entry name" value="CBS"/>
    <property type="match status" value="2"/>
</dbReference>
<dbReference type="Pfam" id="PF01769">
    <property type="entry name" value="MgtE"/>
    <property type="match status" value="1"/>
</dbReference>
<dbReference type="SUPFAM" id="SSF161093">
    <property type="entry name" value="MgtE membrane domain-like"/>
    <property type="match status" value="1"/>
</dbReference>
<name>A0A9X2T0Q9_9HYPH</name>
<dbReference type="SUPFAM" id="SSF54631">
    <property type="entry name" value="CBS-domain pair"/>
    <property type="match status" value="1"/>
</dbReference>
<comment type="similarity">
    <text evidence="2 9">Belongs to the SLC41A transporter family.</text>
</comment>
<evidence type="ECO:0000256" key="2">
    <source>
        <dbReference type="ARBA" id="ARBA00009749"/>
    </source>
</evidence>
<proteinExistence type="inferred from homology"/>
<reference evidence="12" key="1">
    <citation type="submission" date="2022-08" db="EMBL/GenBank/DDBJ databases">
        <authorList>
            <person name="Li F."/>
        </authorList>
    </citation>
    <scope>NUCLEOTIDE SEQUENCE</scope>
    <source>
        <strain evidence="12">MQZ15Z-1</strain>
    </source>
</reference>
<feature type="transmembrane region" description="Helical" evidence="9">
    <location>
        <begin position="375"/>
        <end position="395"/>
    </location>
</feature>
<keyword evidence="4 9" id="KW-0812">Transmembrane</keyword>
<dbReference type="EMBL" id="JANTHZ010000001">
    <property type="protein sequence ID" value="MCS0494135.1"/>
    <property type="molecule type" value="Genomic_DNA"/>
</dbReference>
<keyword evidence="9" id="KW-1003">Cell membrane</keyword>
<feature type="transmembrane region" description="Helical" evidence="9">
    <location>
        <begin position="407"/>
        <end position="433"/>
    </location>
</feature>
<dbReference type="Pfam" id="PF00571">
    <property type="entry name" value="CBS"/>
    <property type="match status" value="2"/>
</dbReference>
<dbReference type="InterPro" id="IPR038076">
    <property type="entry name" value="MgtE_N_sf"/>
</dbReference>
<dbReference type="PANTHER" id="PTHR43773">
    <property type="entry name" value="MAGNESIUM TRANSPORTER MGTE"/>
    <property type="match status" value="1"/>
</dbReference>
<dbReference type="InterPro" id="IPR046342">
    <property type="entry name" value="CBS_dom_sf"/>
</dbReference>
<evidence type="ECO:0000256" key="6">
    <source>
        <dbReference type="ARBA" id="ARBA00022989"/>
    </source>
</evidence>
<dbReference type="InterPro" id="IPR036739">
    <property type="entry name" value="SLC41_membr_dom_sf"/>
</dbReference>
<dbReference type="CDD" id="cd04606">
    <property type="entry name" value="CBS_pair_Mg_transporter"/>
    <property type="match status" value="1"/>
</dbReference>
<evidence type="ECO:0000259" key="11">
    <source>
        <dbReference type="PROSITE" id="PS51371"/>
    </source>
</evidence>
<accession>A0A9X2T0Q9</accession>
<dbReference type="GO" id="GO:0005886">
    <property type="term" value="C:plasma membrane"/>
    <property type="evidence" value="ECO:0007669"/>
    <property type="project" value="UniProtKB-SubCell"/>
</dbReference>
<dbReference type="SMART" id="SM00924">
    <property type="entry name" value="MgtE_N"/>
    <property type="match status" value="1"/>
</dbReference>
<feature type="region of interest" description="Disordered" evidence="10">
    <location>
        <begin position="1"/>
        <end position="25"/>
    </location>
</feature>
<evidence type="ECO:0000313" key="13">
    <source>
        <dbReference type="Proteomes" id="UP001151088"/>
    </source>
</evidence>
<dbReference type="Gene3D" id="3.10.580.10">
    <property type="entry name" value="CBS-domain"/>
    <property type="match status" value="1"/>
</dbReference>
<dbReference type="InterPro" id="IPR006668">
    <property type="entry name" value="Mg_transptr_MgtE_intracell_dom"/>
</dbReference>
<feature type="transmembrane region" description="Helical" evidence="9">
    <location>
        <begin position="445"/>
        <end position="468"/>
    </location>
</feature>
<comment type="caution">
    <text evidence="9">Lacks conserved residue(s) required for the propagation of feature annotation.</text>
</comment>
<dbReference type="Gene3D" id="1.10.357.20">
    <property type="entry name" value="SLC41 divalent cation transporters, integral membrane domain"/>
    <property type="match status" value="1"/>
</dbReference>
<gene>
    <name evidence="12" type="primary">mgtE</name>
    <name evidence="12" type="ORF">NVS89_03425</name>
</gene>
<keyword evidence="9" id="KW-0479">Metal-binding</keyword>
<dbReference type="InterPro" id="IPR006667">
    <property type="entry name" value="SLC41_membr_dom"/>
</dbReference>
<evidence type="ECO:0000313" key="12">
    <source>
        <dbReference type="EMBL" id="MCS0494135.1"/>
    </source>
</evidence>
<dbReference type="AlphaFoldDB" id="A0A9X2T0Q9"/>
<dbReference type="Pfam" id="PF03448">
    <property type="entry name" value="MgtE_N"/>
    <property type="match status" value="1"/>
</dbReference>
<evidence type="ECO:0000256" key="7">
    <source>
        <dbReference type="ARBA" id="ARBA00023136"/>
    </source>
</evidence>
<evidence type="ECO:0000256" key="5">
    <source>
        <dbReference type="ARBA" id="ARBA00022842"/>
    </source>
</evidence>
<keyword evidence="3 9" id="KW-0813">Transport</keyword>
<keyword evidence="5 9" id="KW-0460">Magnesium</keyword>
<sequence>MEDIRNTGGDRHEDPRREDFRDDELASARAASIAAELAEEHPADIAAALDEEEPETASAVLASLPRDKQIEILDLPDFDLSGDLIEALPVEEAVHLIAEMSADRAADLFRWMEEPARSHLFARLPPATQAELDRLLAWPEDTAGSLMTTEFVTVPSSWTVGETLRHLREIERTRETIYAIYVLDPESHRLLKAVTLRRLITGEPGQPILSVAPGHDPITADPLMDREEVARLISKYDLLAVPVVDKDEHVLGIVTVDDMIDAIIEEGTEDAQKFGGMEALDEPYMEISFFDMLKKRAGWLSILFIGELLTANAMQHFEAELERAIVLTLFIPLIMSSGGNSGSQATSLIIRALALGEIRLRDWWRVALRELPSGLVLGSILAVLGMIRITVWQMLDLHDYGEHWTLVAATVGAALVAIVTFGSLIGSMLPFVLRRLGFDPASASAPFVATFVDVTGLVIYFSVALVILHGTLL</sequence>
<evidence type="ECO:0000256" key="3">
    <source>
        <dbReference type="ARBA" id="ARBA00022448"/>
    </source>
</evidence>
<dbReference type="PANTHER" id="PTHR43773:SF1">
    <property type="entry name" value="MAGNESIUM TRANSPORTER MGTE"/>
    <property type="match status" value="1"/>
</dbReference>
<evidence type="ECO:0000256" key="4">
    <source>
        <dbReference type="ARBA" id="ARBA00022692"/>
    </source>
</evidence>
<evidence type="ECO:0000256" key="10">
    <source>
        <dbReference type="SAM" id="MobiDB-lite"/>
    </source>
</evidence>
<comment type="function">
    <text evidence="9">Acts as a magnesium transporter.</text>
</comment>
<evidence type="ECO:0000256" key="8">
    <source>
        <dbReference type="PROSITE-ProRule" id="PRU00703"/>
    </source>
</evidence>
<dbReference type="Gene3D" id="1.25.60.10">
    <property type="entry name" value="MgtE N-terminal domain-like"/>
    <property type="match status" value="1"/>
</dbReference>
<protein>
    <recommendedName>
        <fullName evidence="9">Magnesium transporter MgtE</fullName>
    </recommendedName>
</protein>
<dbReference type="InterPro" id="IPR000644">
    <property type="entry name" value="CBS_dom"/>
</dbReference>
<evidence type="ECO:0000256" key="1">
    <source>
        <dbReference type="ARBA" id="ARBA00004141"/>
    </source>
</evidence>
<comment type="subunit">
    <text evidence="9">Homodimer.</text>
</comment>
<dbReference type="InterPro" id="IPR006669">
    <property type="entry name" value="MgtE_transporter"/>
</dbReference>
<dbReference type="SUPFAM" id="SSF158791">
    <property type="entry name" value="MgtE N-terminal domain-like"/>
    <property type="match status" value="1"/>
</dbReference>
<evidence type="ECO:0000256" key="9">
    <source>
        <dbReference type="RuleBase" id="RU362011"/>
    </source>
</evidence>
<feature type="domain" description="CBS" evidence="11">
    <location>
        <begin position="211"/>
        <end position="269"/>
    </location>
</feature>
<comment type="caution">
    <text evidence="12">The sequence shown here is derived from an EMBL/GenBank/DDBJ whole genome shotgun (WGS) entry which is preliminary data.</text>
</comment>
<dbReference type="Proteomes" id="UP001151088">
    <property type="component" value="Unassembled WGS sequence"/>
</dbReference>
<dbReference type="GO" id="GO:0046872">
    <property type="term" value="F:metal ion binding"/>
    <property type="evidence" value="ECO:0007669"/>
    <property type="project" value="UniProtKB-KW"/>
</dbReference>
<keyword evidence="13" id="KW-1185">Reference proteome</keyword>